<dbReference type="Pfam" id="PF24803">
    <property type="entry name" value="DUF7704"/>
    <property type="match status" value="1"/>
</dbReference>
<name>A0AA38LSP2_9TREE</name>
<dbReference type="AlphaFoldDB" id="A0AA38LSP2"/>
<keyword evidence="1" id="KW-0812">Transmembrane</keyword>
<dbReference type="Proteomes" id="UP001164286">
    <property type="component" value="Unassembled WGS sequence"/>
</dbReference>
<keyword evidence="1" id="KW-0472">Membrane</keyword>
<protein>
    <recommendedName>
        <fullName evidence="2">DUF7704 domain-containing protein</fullName>
    </recommendedName>
</protein>
<feature type="transmembrane region" description="Helical" evidence="1">
    <location>
        <begin position="60"/>
        <end position="80"/>
    </location>
</feature>
<reference evidence="3" key="1">
    <citation type="journal article" date="2022" name="G3 (Bethesda)">
        <title>High quality genome of the basidiomycete yeast Dioszegia hungarica PDD-24b-2 isolated from cloud water.</title>
        <authorList>
            <person name="Jarrige D."/>
            <person name="Haridas S."/>
            <person name="Bleykasten-Grosshans C."/>
            <person name="Joly M."/>
            <person name="Nadalig T."/>
            <person name="Sancelme M."/>
            <person name="Vuilleumier S."/>
            <person name="Grigoriev I.V."/>
            <person name="Amato P."/>
            <person name="Bringel F."/>
        </authorList>
    </citation>
    <scope>NUCLEOTIDE SEQUENCE</scope>
    <source>
        <strain evidence="3">PDD-24b-2</strain>
    </source>
</reference>
<sequence length="212" mass="22850">MALNPLPRFYYIFFAFFEPTLILIGAYLCIATPQAYAEALLPAGIEPVTRILGSTSRGQMAIGGLGSCFLLLAMLALSMFPLIKNNLGGNPVVQAKMVRGLLVPLAIADLSHIAMTLLPLPMSFLKSPSKWTGTLHGNITITVFLFAVRMAYFLGIGRSQKLPINAAGQRKRSHGQATMPLPSPAVQVDVETVKRVESVEASPRKRSGRGKA</sequence>
<feature type="transmembrane region" description="Helical" evidence="1">
    <location>
        <begin position="9"/>
        <end position="28"/>
    </location>
</feature>
<evidence type="ECO:0000259" key="2">
    <source>
        <dbReference type="Pfam" id="PF24803"/>
    </source>
</evidence>
<keyword evidence="1" id="KW-1133">Transmembrane helix</keyword>
<organism evidence="3 4">
    <name type="scientific">Dioszegia hungarica</name>
    <dbReference type="NCBI Taxonomy" id="4972"/>
    <lineage>
        <taxon>Eukaryota</taxon>
        <taxon>Fungi</taxon>
        <taxon>Dikarya</taxon>
        <taxon>Basidiomycota</taxon>
        <taxon>Agaricomycotina</taxon>
        <taxon>Tremellomycetes</taxon>
        <taxon>Tremellales</taxon>
        <taxon>Bulleribasidiaceae</taxon>
        <taxon>Dioszegia</taxon>
    </lineage>
</organism>
<keyword evidence="4" id="KW-1185">Reference proteome</keyword>
<feature type="transmembrane region" description="Helical" evidence="1">
    <location>
        <begin position="101"/>
        <end position="122"/>
    </location>
</feature>
<dbReference type="RefSeq" id="XP_052945789.1">
    <property type="nucleotide sequence ID" value="XM_053093057.1"/>
</dbReference>
<accession>A0AA38LSP2</accession>
<dbReference type="InterPro" id="IPR056121">
    <property type="entry name" value="DUF7704"/>
</dbReference>
<evidence type="ECO:0000313" key="4">
    <source>
        <dbReference type="Proteomes" id="UP001164286"/>
    </source>
</evidence>
<comment type="caution">
    <text evidence="3">The sequence shown here is derived from an EMBL/GenBank/DDBJ whole genome shotgun (WGS) entry which is preliminary data.</text>
</comment>
<gene>
    <name evidence="3" type="ORF">MKK02DRAFT_44710</name>
</gene>
<evidence type="ECO:0000256" key="1">
    <source>
        <dbReference type="SAM" id="Phobius"/>
    </source>
</evidence>
<proteinExistence type="predicted"/>
<dbReference type="PANTHER" id="PTHR37019">
    <property type="entry name" value="CHROMOSOME 1, WHOLE GENOME SHOTGUN SEQUENCE"/>
    <property type="match status" value="1"/>
</dbReference>
<evidence type="ECO:0000313" key="3">
    <source>
        <dbReference type="EMBL" id="KAI9636012.1"/>
    </source>
</evidence>
<feature type="domain" description="DUF7704" evidence="2">
    <location>
        <begin position="6"/>
        <end position="157"/>
    </location>
</feature>
<feature type="transmembrane region" description="Helical" evidence="1">
    <location>
        <begin position="134"/>
        <end position="154"/>
    </location>
</feature>
<dbReference type="EMBL" id="JAKWFO010000005">
    <property type="protein sequence ID" value="KAI9636012.1"/>
    <property type="molecule type" value="Genomic_DNA"/>
</dbReference>
<dbReference type="GeneID" id="77732262"/>
<dbReference type="PANTHER" id="PTHR37019:SF2">
    <property type="entry name" value="EXPERA DOMAIN-CONTAINING PROTEIN"/>
    <property type="match status" value="1"/>
</dbReference>